<protein>
    <submittedName>
        <fullName evidence="1">Uncharacterized protein</fullName>
    </submittedName>
</protein>
<name>A0ABD2NXH0_9CUCU</name>
<accession>A0ABD2NXH0</accession>
<reference evidence="1 2" key="1">
    <citation type="journal article" date="2021" name="BMC Biol.">
        <title>Horizontally acquired antibacterial genes associated with adaptive radiation of ladybird beetles.</title>
        <authorList>
            <person name="Li H.S."/>
            <person name="Tang X.F."/>
            <person name="Huang Y.H."/>
            <person name="Xu Z.Y."/>
            <person name="Chen M.L."/>
            <person name="Du X.Y."/>
            <person name="Qiu B.Y."/>
            <person name="Chen P.T."/>
            <person name="Zhang W."/>
            <person name="Slipinski A."/>
            <person name="Escalona H.E."/>
            <person name="Waterhouse R.M."/>
            <person name="Zwick A."/>
            <person name="Pang H."/>
        </authorList>
    </citation>
    <scope>NUCLEOTIDE SEQUENCE [LARGE SCALE GENOMIC DNA]</scope>
    <source>
        <strain evidence="1">SYSU2018</strain>
    </source>
</reference>
<evidence type="ECO:0000313" key="1">
    <source>
        <dbReference type="EMBL" id="KAL3283365.1"/>
    </source>
</evidence>
<comment type="caution">
    <text evidence="1">The sequence shown here is derived from an EMBL/GenBank/DDBJ whole genome shotgun (WGS) entry which is preliminary data.</text>
</comment>
<evidence type="ECO:0000313" key="2">
    <source>
        <dbReference type="Proteomes" id="UP001516400"/>
    </source>
</evidence>
<sequence length="67" mass="7633">VFKAYCPKHISFGQYETEDSFSRNSKKGGGVALLVREGMNYQKLPKIKELTVECHIEMAEIKSHKSD</sequence>
<dbReference type="EMBL" id="JABFTP020000144">
    <property type="protein sequence ID" value="KAL3283365.1"/>
    <property type="molecule type" value="Genomic_DNA"/>
</dbReference>
<dbReference type="Proteomes" id="UP001516400">
    <property type="component" value="Unassembled WGS sequence"/>
</dbReference>
<feature type="non-terminal residue" evidence="1">
    <location>
        <position position="1"/>
    </location>
</feature>
<keyword evidence="2" id="KW-1185">Reference proteome</keyword>
<proteinExistence type="predicted"/>
<gene>
    <name evidence="1" type="ORF">HHI36_006513</name>
</gene>
<organism evidence="1 2">
    <name type="scientific">Cryptolaemus montrouzieri</name>
    <dbReference type="NCBI Taxonomy" id="559131"/>
    <lineage>
        <taxon>Eukaryota</taxon>
        <taxon>Metazoa</taxon>
        <taxon>Ecdysozoa</taxon>
        <taxon>Arthropoda</taxon>
        <taxon>Hexapoda</taxon>
        <taxon>Insecta</taxon>
        <taxon>Pterygota</taxon>
        <taxon>Neoptera</taxon>
        <taxon>Endopterygota</taxon>
        <taxon>Coleoptera</taxon>
        <taxon>Polyphaga</taxon>
        <taxon>Cucujiformia</taxon>
        <taxon>Coccinelloidea</taxon>
        <taxon>Coccinellidae</taxon>
        <taxon>Scymninae</taxon>
        <taxon>Scymnini</taxon>
        <taxon>Cryptolaemus</taxon>
    </lineage>
</organism>
<dbReference type="AlphaFoldDB" id="A0ABD2NXH0"/>